<dbReference type="Gene3D" id="2.30.120.10">
    <property type="match status" value="1"/>
</dbReference>
<dbReference type="Pfam" id="PF01804">
    <property type="entry name" value="Penicil_amidase"/>
    <property type="match status" value="1"/>
</dbReference>
<dbReference type="RefSeq" id="WP_118400819.1">
    <property type="nucleotide sequence ID" value="NZ_CABJGD010000031.1"/>
</dbReference>
<dbReference type="InterPro" id="IPR043147">
    <property type="entry name" value="Penicillin_amidase_A-knob"/>
</dbReference>
<dbReference type="Gene3D" id="1.10.1400.10">
    <property type="match status" value="1"/>
</dbReference>
<dbReference type="InterPro" id="IPR029055">
    <property type="entry name" value="Ntn_hydrolases_N"/>
</dbReference>
<comment type="similarity">
    <text evidence="1">Belongs to the peptidase S45 family.</text>
</comment>
<evidence type="ECO:0000256" key="3">
    <source>
        <dbReference type="ARBA" id="ARBA00022801"/>
    </source>
</evidence>
<dbReference type="PANTHER" id="PTHR34218">
    <property type="entry name" value="PEPTIDASE S45 PENICILLIN AMIDASE"/>
    <property type="match status" value="1"/>
</dbReference>
<name>A0A413SWV4_9BACT</name>
<keyword evidence="4" id="KW-0865">Zymogen</keyword>
<dbReference type="Gene3D" id="3.60.20.10">
    <property type="entry name" value="Glutamine Phosphoribosylpyrophosphate, subunit 1, domain 1"/>
    <property type="match status" value="1"/>
</dbReference>
<comment type="caution">
    <text evidence="5">The sequence shown here is derived from an EMBL/GenBank/DDBJ whole genome shotgun (WGS) entry which is preliminary data.</text>
</comment>
<evidence type="ECO:0000313" key="5">
    <source>
        <dbReference type="EMBL" id="RHA73741.1"/>
    </source>
</evidence>
<gene>
    <name evidence="5" type="ORF">DW921_12190</name>
</gene>
<organism evidence="5 6">
    <name type="scientific">Phocaeicola coprophilus</name>
    <dbReference type="NCBI Taxonomy" id="387090"/>
    <lineage>
        <taxon>Bacteria</taxon>
        <taxon>Pseudomonadati</taxon>
        <taxon>Bacteroidota</taxon>
        <taxon>Bacteroidia</taxon>
        <taxon>Bacteroidales</taxon>
        <taxon>Bacteroidaceae</taxon>
        <taxon>Phocaeicola</taxon>
    </lineage>
</organism>
<dbReference type="InterPro" id="IPR002692">
    <property type="entry name" value="S45"/>
</dbReference>
<keyword evidence="2" id="KW-0732">Signal</keyword>
<dbReference type="GO" id="GO:0016811">
    <property type="term" value="F:hydrolase activity, acting on carbon-nitrogen (but not peptide) bonds, in linear amides"/>
    <property type="evidence" value="ECO:0007669"/>
    <property type="project" value="InterPro"/>
</dbReference>
<keyword evidence="3" id="KW-0378">Hydrolase</keyword>
<dbReference type="SUPFAM" id="SSF56235">
    <property type="entry name" value="N-terminal nucleophile aminohydrolases (Ntn hydrolases)"/>
    <property type="match status" value="1"/>
</dbReference>
<evidence type="ECO:0000313" key="6">
    <source>
        <dbReference type="Proteomes" id="UP000283855"/>
    </source>
</evidence>
<dbReference type="PANTHER" id="PTHR34218:SF3">
    <property type="entry name" value="ACYL-HOMOSERINE LACTONE ACYLASE PVDQ"/>
    <property type="match status" value="1"/>
</dbReference>
<dbReference type="Gene3D" id="1.10.439.10">
    <property type="entry name" value="Penicillin Amidohydrolase, domain 1"/>
    <property type="match status" value="1"/>
</dbReference>
<dbReference type="EMBL" id="QSFT01000031">
    <property type="protein sequence ID" value="RHA73741.1"/>
    <property type="molecule type" value="Genomic_DNA"/>
</dbReference>
<protein>
    <recommendedName>
        <fullName evidence="7">Penicillin acylase family protein</fullName>
    </recommendedName>
</protein>
<accession>A0A413SWV4</accession>
<evidence type="ECO:0000256" key="2">
    <source>
        <dbReference type="ARBA" id="ARBA00022729"/>
    </source>
</evidence>
<dbReference type="Proteomes" id="UP000283855">
    <property type="component" value="Unassembled WGS sequence"/>
</dbReference>
<sequence>MAIVYRDEYGIPHIDAINYCDAVKSIAYCHCEDDFYTIQLLLLATKQKSGHFDDWDGPYLDLICSFFDIPNQYDLIKMLSNEYLALIKSYIIGVNLYAEKHQNEILDKTIFPIKEEDVIIVQHLMEIIGIQLDKPYSFLKDSSEISLPTKQGSNAIAIGPKRSATKHALLAISPHQTIEGPFSFYEVHVVLKEEKCEIHGFILPCTFVIFMGTNFNIAWGSTASYPEMYNIYRVDVIKKIGSGAFFLLGDEKIALYEVNYRNYTKLYGKIPYPIFKSFYRSKLGNVISINGIYYLIDIPMLGKQFGFQQAYELSLCDNIDKVKKLLRRTQYSYLDFVCIDKFDDILFAHCSKERVKDDPKDHYINVLPQNKIIEIEKDLFYNNQNMIFLLNPDCQYIVSVNQSPFMVTDTDTYDCKYKGLIYRKDNSRSKRAKDLIHSHNSIGVKELIEIQGDTKIIFPIIRGIDFTSLLKLDSNRYPSIGYLIEELKQWDGYAEKSSRGAAIFALLFERYKKYYRYSKNPDVIKIAEEKELVDCLRWVSKKLPKKYSLGDIQFLKRGKKKLPIAGIPDSLNTVRPYYYKGELIVEECSAFRMIVNLHDRISLTCHPLGASSNEDDVNYTSQMDMYQKNSYRKLKTMDNYKQYIKGYSI</sequence>
<evidence type="ECO:0000256" key="1">
    <source>
        <dbReference type="ARBA" id="ARBA00006586"/>
    </source>
</evidence>
<evidence type="ECO:0008006" key="7">
    <source>
        <dbReference type="Google" id="ProtNLM"/>
    </source>
</evidence>
<reference evidence="5 6" key="1">
    <citation type="submission" date="2018-08" db="EMBL/GenBank/DDBJ databases">
        <title>A genome reference for cultivated species of the human gut microbiota.</title>
        <authorList>
            <person name="Zou Y."/>
            <person name="Xue W."/>
            <person name="Luo G."/>
        </authorList>
    </citation>
    <scope>NUCLEOTIDE SEQUENCE [LARGE SCALE GENOMIC DNA]</scope>
    <source>
        <strain evidence="5 6">AM42-38</strain>
    </source>
</reference>
<evidence type="ECO:0000256" key="4">
    <source>
        <dbReference type="ARBA" id="ARBA00023145"/>
    </source>
</evidence>
<proteinExistence type="inferred from homology"/>
<dbReference type="GO" id="GO:0017000">
    <property type="term" value="P:antibiotic biosynthetic process"/>
    <property type="evidence" value="ECO:0007669"/>
    <property type="project" value="InterPro"/>
</dbReference>
<dbReference type="AlphaFoldDB" id="A0A413SWV4"/>
<dbReference type="InterPro" id="IPR043146">
    <property type="entry name" value="Penicillin_amidase_N_B-knob"/>
</dbReference>
<dbReference type="InterPro" id="IPR023343">
    <property type="entry name" value="Penicillin_amidase_dom1"/>
</dbReference>